<name>A0ABR7MXH5_9FIRM</name>
<dbReference type="RefSeq" id="WP_022140937.1">
    <property type="nucleotide sequence ID" value="NZ_JACRSW010000032.1"/>
</dbReference>
<feature type="transmembrane region" description="Helical" evidence="1">
    <location>
        <begin position="21"/>
        <end position="38"/>
    </location>
</feature>
<keyword evidence="3" id="KW-1185">Reference proteome</keyword>
<proteinExistence type="predicted"/>
<keyword evidence="1" id="KW-0812">Transmembrane</keyword>
<reference evidence="2 3" key="1">
    <citation type="submission" date="2020-08" db="EMBL/GenBank/DDBJ databases">
        <title>Genome public.</title>
        <authorList>
            <person name="Liu C."/>
            <person name="Sun Q."/>
        </authorList>
    </citation>
    <scope>NUCLEOTIDE SEQUENCE [LARGE SCALE GENOMIC DNA]</scope>
    <source>
        <strain evidence="2 3">BX3</strain>
    </source>
</reference>
<dbReference type="Proteomes" id="UP000637513">
    <property type="component" value="Unassembled WGS sequence"/>
</dbReference>
<accession>A0ABR7MXH5</accession>
<sequence length="135" mass="16359">MRERLQRFMQGRYGVDQLSNFIVVVAVVLLVIELFLPSFKIRSIVNLVAVCMLVYSYFRIFSRNHYKRYAENERFLKYFVRIQRWFTKKQRRFAQRKTHRFFKCPCCKQSIRVPKGKGKIAITCPKCSTEFIRRS</sequence>
<comment type="caution">
    <text evidence="2">The sequence shown here is derived from an EMBL/GenBank/DDBJ whole genome shotgun (WGS) entry which is preliminary data.</text>
</comment>
<keyword evidence="1" id="KW-1133">Transmembrane helix</keyword>
<gene>
    <name evidence="2" type="ORF">H8700_09225</name>
</gene>
<dbReference type="EMBL" id="JACRSW010000032">
    <property type="protein sequence ID" value="MBC8557888.1"/>
    <property type="molecule type" value="Genomic_DNA"/>
</dbReference>
<evidence type="ECO:0000313" key="2">
    <source>
        <dbReference type="EMBL" id="MBC8557888.1"/>
    </source>
</evidence>
<protein>
    <recommendedName>
        <fullName evidence="4">Zn-finger containing protein</fullName>
    </recommendedName>
</protein>
<evidence type="ECO:0000256" key="1">
    <source>
        <dbReference type="SAM" id="Phobius"/>
    </source>
</evidence>
<evidence type="ECO:0000313" key="3">
    <source>
        <dbReference type="Proteomes" id="UP000637513"/>
    </source>
</evidence>
<organism evidence="2 3">
    <name type="scientific">Jutongia hominis</name>
    <dbReference type="NCBI Taxonomy" id="2763664"/>
    <lineage>
        <taxon>Bacteria</taxon>
        <taxon>Bacillati</taxon>
        <taxon>Bacillota</taxon>
        <taxon>Clostridia</taxon>
        <taxon>Lachnospirales</taxon>
        <taxon>Lachnospiraceae</taxon>
        <taxon>Jutongia</taxon>
    </lineage>
</organism>
<evidence type="ECO:0008006" key="4">
    <source>
        <dbReference type="Google" id="ProtNLM"/>
    </source>
</evidence>
<keyword evidence="1" id="KW-0472">Membrane</keyword>
<feature type="transmembrane region" description="Helical" evidence="1">
    <location>
        <begin position="44"/>
        <end position="61"/>
    </location>
</feature>